<gene>
    <name evidence="1" type="ORF">CINCED_3A011092</name>
</gene>
<evidence type="ECO:0000313" key="2">
    <source>
        <dbReference type="Proteomes" id="UP000325440"/>
    </source>
</evidence>
<keyword evidence="2" id="KW-1185">Reference proteome</keyword>
<organism evidence="1 2">
    <name type="scientific">Cinara cedri</name>
    <dbReference type="NCBI Taxonomy" id="506608"/>
    <lineage>
        <taxon>Eukaryota</taxon>
        <taxon>Metazoa</taxon>
        <taxon>Ecdysozoa</taxon>
        <taxon>Arthropoda</taxon>
        <taxon>Hexapoda</taxon>
        <taxon>Insecta</taxon>
        <taxon>Pterygota</taxon>
        <taxon>Neoptera</taxon>
        <taxon>Paraneoptera</taxon>
        <taxon>Hemiptera</taxon>
        <taxon>Sternorrhyncha</taxon>
        <taxon>Aphidomorpha</taxon>
        <taxon>Aphidoidea</taxon>
        <taxon>Aphididae</taxon>
        <taxon>Lachninae</taxon>
        <taxon>Cinara</taxon>
    </lineage>
</organism>
<accession>A0A5E4N0U8</accession>
<dbReference type="Gene3D" id="3.80.10.10">
    <property type="entry name" value="Ribonuclease Inhibitor"/>
    <property type="match status" value="1"/>
</dbReference>
<dbReference type="SUPFAM" id="SSF52047">
    <property type="entry name" value="RNI-like"/>
    <property type="match status" value="1"/>
</dbReference>
<dbReference type="InterPro" id="IPR032675">
    <property type="entry name" value="LRR_dom_sf"/>
</dbReference>
<dbReference type="EMBL" id="CABPRJ010001258">
    <property type="protein sequence ID" value="VVC35284.1"/>
    <property type="molecule type" value="Genomic_DNA"/>
</dbReference>
<dbReference type="AlphaFoldDB" id="A0A5E4N0U8"/>
<sequence length="219" mass="25096">MFLKKITNLRSLRLENCYTRFLSKNLGAIRSMKNLKKLELINAEITDFVAIELRKCHGITALLIIPLFEEKCAHMNNLIIDCLLKLKNTLTHFVWGITLQYLRISDIFIQNYQKSLSDLGYSSNLSEKLEPLDNMAVYRTTKIKLQSELSKVNQSKLSNPLGTESPENDYGYKLSLDTVSVSELKHCLKSIFGNTKVKIIKILATEASQVFLSKHFDDF</sequence>
<dbReference type="Proteomes" id="UP000325440">
    <property type="component" value="Unassembled WGS sequence"/>
</dbReference>
<proteinExistence type="predicted"/>
<evidence type="ECO:0008006" key="3">
    <source>
        <dbReference type="Google" id="ProtNLM"/>
    </source>
</evidence>
<reference evidence="1 2" key="1">
    <citation type="submission" date="2019-08" db="EMBL/GenBank/DDBJ databases">
        <authorList>
            <person name="Alioto T."/>
            <person name="Alioto T."/>
            <person name="Gomez Garrido J."/>
        </authorList>
    </citation>
    <scope>NUCLEOTIDE SEQUENCE [LARGE SCALE GENOMIC DNA]</scope>
</reference>
<dbReference type="OrthoDB" id="6629628at2759"/>
<name>A0A5E4N0U8_9HEMI</name>
<protein>
    <recommendedName>
        <fullName evidence="3">Leucine-rich repeat domain, L domain-like</fullName>
    </recommendedName>
</protein>
<evidence type="ECO:0000313" key="1">
    <source>
        <dbReference type="EMBL" id="VVC35284.1"/>
    </source>
</evidence>